<name>A0ABQ6I3H9_9MICO</name>
<accession>A0ABQ6I3H9</accession>
<feature type="transmembrane region" description="Helical" evidence="1">
    <location>
        <begin position="101"/>
        <end position="121"/>
    </location>
</feature>
<proteinExistence type="predicted"/>
<comment type="caution">
    <text evidence="2">The sequence shown here is derived from an EMBL/GenBank/DDBJ whole genome shotgun (WGS) entry which is preliminary data.</text>
</comment>
<dbReference type="EMBL" id="BSUK01000001">
    <property type="protein sequence ID" value="GMA24723.1"/>
    <property type="molecule type" value="Genomic_DNA"/>
</dbReference>
<dbReference type="Proteomes" id="UP001157091">
    <property type="component" value="Unassembled WGS sequence"/>
</dbReference>
<reference evidence="3" key="1">
    <citation type="journal article" date="2019" name="Int. J. Syst. Evol. Microbiol.">
        <title>The Global Catalogue of Microorganisms (GCM) 10K type strain sequencing project: providing services to taxonomists for standard genome sequencing and annotation.</title>
        <authorList>
            <consortium name="The Broad Institute Genomics Platform"/>
            <consortium name="The Broad Institute Genome Sequencing Center for Infectious Disease"/>
            <person name="Wu L."/>
            <person name="Ma J."/>
        </authorList>
    </citation>
    <scope>NUCLEOTIDE SEQUENCE [LARGE SCALE GENOMIC DNA]</scope>
    <source>
        <strain evidence="3">NBRC 106348</strain>
    </source>
</reference>
<gene>
    <name evidence="2" type="ORF">GCM10025864_24820</name>
</gene>
<keyword evidence="1" id="KW-0472">Membrane</keyword>
<keyword evidence="3" id="KW-1185">Reference proteome</keyword>
<evidence type="ECO:0000313" key="2">
    <source>
        <dbReference type="EMBL" id="GMA24723.1"/>
    </source>
</evidence>
<evidence type="ECO:0000313" key="3">
    <source>
        <dbReference type="Proteomes" id="UP001157091"/>
    </source>
</evidence>
<organism evidence="2 3">
    <name type="scientific">Luteimicrobium album</name>
    <dbReference type="NCBI Taxonomy" id="1054550"/>
    <lineage>
        <taxon>Bacteria</taxon>
        <taxon>Bacillati</taxon>
        <taxon>Actinomycetota</taxon>
        <taxon>Actinomycetes</taxon>
        <taxon>Micrococcales</taxon>
        <taxon>Luteimicrobium</taxon>
    </lineage>
</organism>
<feature type="transmembrane region" description="Helical" evidence="1">
    <location>
        <begin position="76"/>
        <end position="95"/>
    </location>
</feature>
<keyword evidence="1" id="KW-1133">Transmembrane helix</keyword>
<evidence type="ECO:0000256" key="1">
    <source>
        <dbReference type="SAM" id="Phobius"/>
    </source>
</evidence>
<protein>
    <submittedName>
        <fullName evidence="2">Uncharacterized protein</fullName>
    </submittedName>
</protein>
<keyword evidence="1" id="KW-0812">Transmembrane</keyword>
<sequence>MSEDTARAIRANDVIRLFHPDELDECPSYALARLATAMPSPLDYARGVPSLKDVVLHPDRRRAEVPAERVDLRQPIWLGIAAWTVALVVAVVLEATSTVTGGRFVAIACAGLALGGVGLWWEHRNRTRYHG</sequence>